<dbReference type="AlphaFoldDB" id="A0A8T1NE86"/>
<proteinExistence type="predicted"/>
<sequence length="302" mass="34888">MDFLTRKSGNTYINETTVSNQFLIQQAPCVVWEQSNFETSIPPPCRAYSLPYVPCCRHCKAKRFYHETNGFCCADGTISLATNTVPDQLYDLFTSNIDESVHFKTYVWTYNNKFAFTSFGVKFDKDLCRRNRGVYTFRTQGQIYHYIDDLIPLNSRPSYLQLYFYDTEYQLENRISDSDRMNPSIIVELIDILRINPYSVFFQSLDDLSNLENQVIHIRSDVGLDQCVFNAPTSSQVAAIWVENEDADQLKGRDICVFSHSGGSHIVQYYFGCYDPLQYPLLFPLGDTGWHQGIQRVNRGST</sequence>
<gene>
    <name evidence="1" type="ORF">CIPAW_15G180000</name>
</gene>
<evidence type="ECO:0000313" key="1">
    <source>
        <dbReference type="EMBL" id="KAG6628131.1"/>
    </source>
</evidence>
<dbReference type="EMBL" id="CM031823">
    <property type="protein sequence ID" value="KAG6628131.1"/>
    <property type="molecule type" value="Genomic_DNA"/>
</dbReference>
<protein>
    <submittedName>
        <fullName evidence="1">Uncharacterized protein</fullName>
    </submittedName>
</protein>
<keyword evidence="2" id="KW-1185">Reference proteome</keyword>
<evidence type="ECO:0000313" key="2">
    <source>
        <dbReference type="Proteomes" id="UP000811609"/>
    </source>
</evidence>
<dbReference type="PANTHER" id="PTHR45786:SF78">
    <property type="entry name" value="ATP-DEPENDENT DNA HELICASE"/>
    <property type="match status" value="1"/>
</dbReference>
<dbReference type="Proteomes" id="UP000811609">
    <property type="component" value="Chromosome 15"/>
</dbReference>
<comment type="caution">
    <text evidence="1">The sequence shown here is derived from an EMBL/GenBank/DDBJ whole genome shotgun (WGS) entry which is preliminary data.</text>
</comment>
<organism evidence="1 2">
    <name type="scientific">Carya illinoinensis</name>
    <name type="common">Pecan</name>
    <dbReference type="NCBI Taxonomy" id="32201"/>
    <lineage>
        <taxon>Eukaryota</taxon>
        <taxon>Viridiplantae</taxon>
        <taxon>Streptophyta</taxon>
        <taxon>Embryophyta</taxon>
        <taxon>Tracheophyta</taxon>
        <taxon>Spermatophyta</taxon>
        <taxon>Magnoliopsida</taxon>
        <taxon>eudicotyledons</taxon>
        <taxon>Gunneridae</taxon>
        <taxon>Pentapetalae</taxon>
        <taxon>rosids</taxon>
        <taxon>fabids</taxon>
        <taxon>Fagales</taxon>
        <taxon>Juglandaceae</taxon>
        <taxon>Carya</taxon>
    </lineage>
</organism>
<accession>A0A8T1NE86</accession>
<name>A0A8T1NE86_CARIL</name>
<reference evidence="1" key="1">
    <citation type="submission" date="2020-12" db="EMBL/GenBank/DDBJ databases">
        <title>WGS assembly of Carya illinoinensis cv. Pawnee.</title>
        <authorList>
            <person name="Platts A."/>
            <person name="Shu S."/>
            <person name="Wright S."/>
            <person name="Barry K."/>
            <person name="Edger P."/>
            <person name="Pires J.C."/>
            <person name="Schmutz J."/>
        </authorList>
    </citation>
    <scope>NUCLEOTIDE SEQUENCE</scope>
    <source>
        <tissue evidence="1">Leaf</tissue>
    </source>
</reference>
<dbReference type="PANTHER" id="PTHR45786">
    <property type="entry name" value="DNA BINDING PROTEIN-LIKE"/>
    <property type="match status" value="1"/>
</dbReference>